<dbReference type="AlphaFoldDB" id="A0A0F4IR76"/>
<evidence type="ECO:0000313" key="5">
    <source>
        <dbReference type="EMBL" id="KJY24525.1"/>
    </source>
</evidence>
<keyword evidence="6" id="KW-1185">Reference proteome</keyword>
<dbReference type="InterPro" id="IPR016039">
    <property type="entry name" value="Thiolase-like"/>
</dbReference>
<dbReference type="InterPro" id="IPR001227">
    <property type="entry name" value="Ac_transferase_dom_sf"/>
</dbReference>
<dbReference type="Gene3D" id="3.30.70.3290">
    <property type="match status" value="1"/>
</dbReference>
<feature type="compositionally biased region" description="Low complexity" evidence="3">
    <location>
        <begin position="221"/>
        <end position="238"/>
    </location>
</feature>
<accession>A0A0F4IR76</accession>
<dbReference type="SUPFAM" id="SSF52151">
    <property type="entry name" value="FabD/lysophospholipase-like"/>
    <property type="match status" value="1"/>
</dbReference>
<keyword evidence="1" id="KW-0808">Transferase</keyword>
<dbReference type="EMBL" id="JZWV01001212">
    <property type="protein sequence ID" value="KJY24525.1"/>
    <property type="molecule type" value="Genomic_DNA"/>
</dbReference>
<dbReference type="InterPro" id="IPR016035">
    <property type="entry name" value="Acyl_Trfase/lysoPLipase"/>
</dbReference>
<dbReference type="SMART" id="SM00827">
    <property type="entry name" value="PKS_AT"/>
    <property type="match status" value="1"/>
</dbReference>
<organism evidence="5 6">
    <name type="scientific">Streptomyces katrae</name>
    <dbReference type="NCBI Taxonomy" id="68223"/>
    <lineage>
        <taxon>Bacteria</taxon>
        <taxon>Bacillati</taxon>
        <taxon>Actinomycetota</taxon>
        <taxon>Actinomycetes</taxon>
        <taxon>Kitasatosporales</taxon>
        <taxon>Streptomycetaceae</taxon>
        <taxon>Streptomyces</taxon>
    </lineage>
</organism>
<proteinExistence type="predicted"/>
<dbReference type="PANTHER" id="PTHR43775">
    <property type="entry name" value="FATTY ACID SYNTHASE"/>
    <property type="match status" value="1"/>
</dbReference>
<dbReference type="GO" id="GO:0006633">
    <property type="term" value="P:fatty acid biosynthetic process"/>
    <property type="evidence" value="ECO:0007669"/>
    <property type="project" value="TreeGrafter"/>
</dbReference>
<feature type="non-terminal residue" evidence="5">
    <location>
        <position position="495"/>
    </location>
</feature>
<dbReference type="InterPro" id="IPR050091">
    <property type="entry name" value="PKS_NRPS_Biosynth_Enz"/>
</dbReference>
<evidence type="ECO:0000259" key="4">
    <source>
        <dbReference type="SMART" id="SM00827"/>
    </source>
</evidence>
<dbReference type="GO" id="GO:0004312">
    <property type="term" value="F:fatty acid synthase activity"/>
    <property type="evidence" value="ECO:0007669"/>
    <property type="project" value="TreeGrafter"/>
</dbReference>
<feature type="domain" description="Malonyl-CoA:ACP transacylase (MAT)" evidence="4">
    <location>
        <begin position="363"/>
        <end position="495"/>
    </location>
</feature>
<dbReference type="InterPro" id="IPR014043">
    <property type="entry name" value="Acyl_transferase_dom"/>
</dbReference>
<evidence type="ECO:0000256" key="2">
    <source>
        <dbReference type="ARBA" id="ARBA00023268"/>
    </source>
</evidence>
<feature type="region of interest" description="Disordered" evidence="3">
    <location>
        <begin position="194"/>
        <end position="238"/>
    </location>
</feature>
<dbReference type="OrthoDB" id="9778690at2"/>
<keyword evidence="2" id="KW-0511">Multifunctional enzyme</keyword>
<reference evidence="5 6" key="1">
    <citation type="submission" date="2015-02" db="EMBL/GenBank/DDBJ databases">
        <authorList>
            <person name="Ju K.-S."/>
            <person name="Doroghazi J.R."/>
            <person name="Metcalf W."/>
        </authorList>
    </citation>
    <scope>NUCLEOTIDE SEQUENCE [LARGE SCALE GENOMIC DNA]</scope>
    <source>
        <strain evidence="5 6">NRRL ISP-5550</strain>
    </source>
</reference>
<protein>
    <recommendedName>
        <fullName evidence="4">Malonyl-CoA:ACP transacylase (MAT) domain-containing protein</fullName>
    </recommendedName>
</protein>
<dbReference type="Pfam" id="PF00698">
    <property type="entry name" value="Acyl_transf_1"/>
    <property type="match status" value="1"/>
</dbReference>
<dbReference type="Proteomes" id="UP000033551">
    <property type="component" value="Unassembled WGS sequence"/>
</dbReference>
<gene>
    <name evidence="5" type="ORF">VR44_35090</name>
</gene>
<evidence type="ECO:0000256" key="3">
    <source>
        <dbReference type="SAM" id="MobiDB-lite"/>
    </source>
</evidence>
<comment type="caution">
    <text evidence="5">The sequence shown here is derived from an EMBL/GenBank/DDBJ whole genome shotgun (WGS) entry which is preliminary data.</text>
</comment>
<dbReference type="PANTHER" id="PTHR43775:SF51">
    <property type="entry name" value="INACTIVE PHENOLPHTHIOCEROL SYNTHESIS POLYKETIDE SYNTHASE TYPE I PKS1-RELATED"/>
    <property type="match status" value="1"/>
</dbReference>
<dbReference type="Gene3D" id="3.40.366.10">
    <property type="entry name" value="Malonyl-Coenzyme A Acyl Carrier Protein, domain 2"/>
    <property type="match status" value="1"/>
</dbReference>
<feature type="compositionally biased region" description="Low complexity" evidence="3">
    <location>
        <begin position="200"/>
        <end position="213"/>
    </location>
</feature>
<feature type="region of interest" description="Disordered" evidence="3">
    <location>
        <begin position="1"/>
        <end position="30"/>
    </location>
</feature>
<dbReference type="Pfam" id="PF22621">
    <property type="entry name" value="CurL-like_PKS_C"/>
    <property type="match status" value="1"/>
</dbReference>
<dbReference type="SUPFAM" id="SSF53901">
    <property type="entry name" value="Thiolase-like"/>
    <property type="match status" value="1"/>
</dbReference>
<name>A0A0F4IR76_9ACTN</name>
<sequence>MPEESGNGAHEVIVAIGSAHRRPQDTGTDGAFDAEFLAEAAADPSAPVTAGALPHGPAAAETWWEALEDAGVVPARALAPGLFLAVPGPDVELPAQEEAAAAAGAVLRLAPGAAPLLRRLPTGPDALRAAHDSLVRGESDLALAAGPDVRLPGAPDSGDGGYGAVLLKPLAAARADGDRILAVLGADGRWTTTDSGWNLGPGTAAGTGPAATGGDTGGTPGADVPAPEAAAGTGPEAVGVPAPGAAAAAGADVAAGGAPGAPASLWGGAEEALPWMLSAAGPEALRARARQLHEHLTAHAGPDPAAVGRALATTRHHFPHRAVLLGDGRARLLDALAALADGGFATDVVRGTGPAAVRQAAFVLSGIGGQWPAMAAELLDSSPEFRTAALRCEQALAPLTGWLLTDVLRGAPGAPGPDTPDVSIPATFGVQIALAETWLAHGVRPRAYAGHSVGEIAAAHLAGALTLEDAARAVHAWGAALAELAGHGGDMLAVN</sequence>
<evidence type="ECO:0000256" key="1">
    <source>
        <dbReference type="ARBA" id="ARBA00022679"/>
    </source>
</evidence>
<evidence type="ECO:0000313" key="6">
    <source>
        <dbReference type="Proteomes" id="UP000033551"/>
    </source>
</evidence>